<dbReference type="Proteomes" id="UP000650511">
    <property type="component" value="Unassembled WGS sequence"/>
</dbReference>
<dbReference type="AlphaFoldDB" id="A0A8J3ES93"/>
<evidence type="ECO:0000256" key="2">
    <source>
        <dbReference type="ARBA" id="ARBA00022723"/>
    </source>
</evidence>
<dbReference type="GO" id="GO:0016705">
    <property type="term" value="F:oxidoreductase activity, acting on paired donors, with incorporation or reduction of molecular oxygen"/>
    <property type="evidence" value="ECO:0007669"/>
    <property type="project" value="UniProtKB-ARBA"/>
</dbReference>
<evidence type="ECO:0000256" key="4">
    <source>
        <dbReference type="ARBA" id="ARBA00023004"/>
    </source>
</evidence>
<dbReference type="GO" id="GO:0004497">
    <property type="term" value="F:monooxygenase activity"/>
    <property type="evidence" value="ECO:0007669"/>
    <property type="project" value="UniProtKB-ARBA"/>
</dbReference>
<dbReference type="GO" id="GO:0005506">
    <property type="term" value="F:iron ion binding"/>
    <property type="evidence" value="ECO:0007669"/>
    <property type="project" value="InterPro"/>
</dbReference>
<dbReference type="InterPro" id="IPR015881">
    <property type="entry name" value="ARHD_Rieske_2Fe_2S"/>
</dbReference>
<dbReference type="PROSITE" id="PS00570">
    <property type="entry name" value="RING_HYDROXYL_ALPHA"/>
    <property type="match status" value="1"/>
</dbReference>
<dbReference type="PANTHER" id="PTHR21266:SF59">
    <property type="entry name" value="BLR4922 PROTEIN"/>
    <property type="match status" value="1"/>
</dbReference>
<name>A0A8J3ES93_9ACTN</name>
<evidence type="ECO:0000256" key="3">
    <source>
        <dbReference type="ARBA" id="ARBA00023002"/>
    </source>
</evidence>
<keyword evidence="4" id="KW-0408">Iron</keyword>
<proteinExistence type="predicted"/>
<dbReference type="EMBL" id="BMHA01000001">
    <property type="protein sequence ID" value="GGI02430.1"/>
    <property type="molecule type" value="Genomic_DNA"/>
</dbReference>
<dbReference type="OrthoDB" id="5243643at2"/>
<dbReference type="Gene3D" id="3.90.380.10">
    <property type="entry name" value="Naphthalene 1,2-dioxygenase Alpha Subunit, Chain A, domain 1"/>
    <property type="match status" value="1"/>
</dbReference>
<dbReference type="GO" id="GO:0051537">
    <property type="term" value="F:2 iron, 2 sulfur cluster binding"/>
    <property type="evidence" value="ECO:0007669"/>
    <property type="project" value="UniProtKB-KW"/>
</dbReference>
<keyword evidence="3" id="KW-0560">Oxidoreductase</keyword>
<reference evidence="7" key="2">
    <citation type="submission" date="2020-09" db="EMBL/GenBank/DDBJ databases">
        <authorList>
            <person name="Sun Q."/>
            <person name="Zhou Y."/>
        </authorList>
    </citation>
    <scope>NUCLEOTIDE SEQUENCE</scope>
    <source>
        <strain evidence="7">CGMCC 1.14988</strain>
    </source>
</reference>
<reference evidence="7" key="1">
    <citation type="journal article" date="2014" name="Int. J. Syst. Evol. Microbiol.">
        <title>Complete genome sequence of Corynebacterium casei LMG S-19264T (=DSM 44701T), isolated from a smear-ripened cheese.</title>
        <authorList>
            <consortium name="US DOE Joint Genome Institute (JGI-PGF)"/>
            <person name="Walter F."/>
            <person name="Albersmeier A."/>
            <person name="Kalinowski J."/>
            <person name="Ruckert C."/>
        </authorList>
    </citation>
    <scope>NUCLEOTIDE SEQUENCE</scope>
    <source>
        <strain evidence="7">CGMCC 1.14988</strain>
    </source>
</reference>
<dbReference type="PANTHER" id="PTHR21266">
    <property type="entry name" value="IRON-SULFUR DOMAIN CONTAINING PROTEIN"/>
    <property type="match status" value="1"/>
</dbReference>
<dbReference type="SUPFAM" id="SSF55961">
    <property type="entry name" value="Bet v1-like"/>
    <property type="match status" value="1"/>
</dbReference>
<dbReference type="CDD" id="cd03479">
    <property type="entry name" value="Rieske_RO_Alpha_PhDO_like"/>
    <property type="match status" value="1"/>
</dbReference>
<evidence type="ECO:0000313" key="7">
    <source>
        <dbReference type="EMBL" id="GGI02430.1"/>
    </source>
</evidence>
<keyword evidence="5" id="KW-0411">Iron-sulfur</keyword>
<dbReference type="SUPFAM" id="SSF50022">
    <property type="entry name" value="ISP domain"/>
    <property type="match status" value="1"/>
</dbReference>
<gene>
    <name evidence="7" type="ORF">GCM10011354_00330</name>
</gene>
<evidence type="ECO:0000313" key="8">
    <source>
        <dbReference type="Proteomes" id="UP000650511"/>
    </source>
</evidence>
<keyword evidence="1" id="KW-0001">2Fe-2S</keyword>
<keyword evidence="2" id="KW-0479">Metal-binding</keyword>
<dbReference type="InterPro" id="IPR036922">
    <property type="entry name" value="Rieske_2Fe-2S_sf"/>
</dbReference>
<evidence type="ECO:0000256" key="5">
    <source>
        <dbReference type="ARBA" id="ARBA00023014"/>
    </source>
</evidence>
<protein>
    <submittedName>
        <fullName evidence="7">Ring-hydroxylating oxygenase subunit alpha</fullName>
    </submittedName>
</protein>
<feature type="domain" description="Rieske" evidence="6">
    <location>
        <begin position="27"/>
        <end position="134"/>
    </location>
</feature>
<keyword evidence="8" id="KW-1185">Reference proteome</keyword>
<dbReference type="InterPro" id="IPR017941">
    <property type="entry name" value="Rieske_2Fe-2S"/>
</dbReference>
<comment type="caution">
    <text evidence="7">The sequence shown here is derived from an EMBL/GenBank/DDBJ whole genome shotgun (WGS) entry which is preliminary data.</text>
</comment>
<organism evidence="7 8">
    <name type="scientific">Egicoccus halophilus</name>
    <dbReference type="NCBI Taxonomy" id="1670830"/>
    <lineage>
        <taxon>Bacteria</taxon>
        <taxon>Bacillati</taxon>
        <taxon>Actinomycetota</taxon>
        <taxon>Nitriliruptoria</taxon>
        <taxon>Egicoccales</taxon>
        <taxon>Egicoccaceae</taxon>
        <taxon>Egicoccus</taxon>
    </lineage>
</organism>
<dbReference type="Pfam" id="PF19301">
    <property type="entry name" value="LigXa_C"/>
    <property type="match status" value="1"/>
</dbReference>
<accession>A0A8J3ES93</accession>
<evidence type="ECO:0000259" key="6">
    <source>
        <dbReference type="PROSITE" id="PS51296"/>
    </source>
</evidence>
<dbReference type="PROSITE" id="PS51296">
    <property type="entry name" value="RIESKE"/>
    <property type="match status" value="1"/>
</dbReference>
<dbReference type="Pfam" id="PF00355">
    <property type="entry name" value="Rieske"/>
    <property type="match status" value="1"/>
</dbReference>
<sequence length="424" mass="48181">MLKAEQNEAITRVGPGTPMGEVMRRYWQPALLAQEVAEPDSPPVRVQLLGESLVAFRDSRGEVGLIDSKCPHRRAPMFFGRNEEAGLRCVYHGWKFDTAGNCVDLPSEPPDSPLKAKINMTAYPTHEAAGVVWAYLGPRAEMPEAPDYEWMRAFKGGGGVSRTNERANWLQALEGGIDTTHSSFAHNNDLSTTSLLRQQDTHPKLEVEVTDYGFRYASIRRISENRRYIRVYQFVMPFQQIRPATVAWDGQPNDMPTMHGHLWAPMDDYTTAVYNFMAPTDLDIPLSREDFERSESRAGRGPEHFIGETYWLQRNASNDYLIDREVQRTQTYTGIEGINTQDFALQEGMDPICDRSREHLGTSDRAIIAARRLLLDAIEDVQAGRPLRGTDRQITSQIRPAEAILTEEDGDWRDYFKGELVARW</sequence>
<dbReference type="Gene3D" id="2.102.10.10">
    <property type="entry name" value="Rieske [2Fe-2S] iron-sulphur domain"/>
    <property type="match status" value="1"/>
</dbReference>
<dbReference type="RefSeq" id="WP_130648097.1">
    <property type="nucleotide sequence ID" value="NZ_BMHA01000001.1"/>
</dbReference>
<dbReference type="InterPro" id="IPR045623">
    <property type="entry name" value="LigXa_C"/>
</dbReference>
<dbReference type="InterPro" id="IPR050584">
    <property type="entry name" value="Cholesterol_7-desaturase"/>
</dbReference>
<evidence type="ECO:0000256" key="1">
    <source>
        <dbReference type="ARBA" id="ARBA00022714"/>
    </source>
</evidence>